<evidence type="ECO:0000256" key="2">
    <source>
        <dbReference type="SAM" id="Phobius"/>
    </source>
</evidence>
<comment type="caution">
    <text evidence="3">The sequence shown here is derived from an EMBL/GenBank/DDBJ whole genome shotgun (WGS) entry which is preliminary data.</text>
</comment>
<feature type="transmembrane region" description="Helical" evidence="2">
    <location>
        <begin position="552"/>
        <end position="570"/>
    </location>
</feature>
<feature type="region of interest" description="Disordered" evidence="1">
    <location>
        <begin position="578"/>
        <end position="606"/>
    </location>
</feature>
<keyword evidence="2" id="KW-1133">Transmembrane helix</keyword>
<organism evidence="3 4">
    <name type="scientific">Biomphalaria pfeifferi</name>
    <name type="common">Bloodfluke planorb</name>
    <name type="synonym">Freshwater snail</name>
    <dbReference type="NCBI Taxonomy" id="112525"/>
    <lineage>
        <taxon>Eukaryota</taxon>
        <taxon>Metazoa</taxon>
        <taxon>Spiralia</taxon>
        <taxon>Lophotrochozoa</taxon>
        <taxon>Mollusca</taxon>
        <taxon>Gastropoda</taxon>
        <taxon>Heterobranchia</taxon>
        <taxon>Euthyneura</taxon>
        <taxon>Panpulmonata</taxon>
        <taxon>Hygrophila</taxon>
        <taxon>Lymnaeoidea</taxon>
        <taxon>Planorbidae</taxon>
        <taxon>Biomphalaria</taxon>
    </lineage>
</organism>
<feature type="transmembrane region" description="Helical" evidence="2">
    <location>
        <begin position="20"/>
        <end position="47"/>
    </location>
</feature>
<name>A0AAD8B4R8_BIOPF</name>
<dbReference type="InterPro" id="IPR036259">
    <property type="entry name" value="MFS_trans_sf"/>
</dbReference>
<proteinExistence type="predicted"/>
<reference evidence="3" key="1">
    <citation type="journal article" date="2023" name="PLoS Negl. Trop. Dis.">
        <title>A genome sequence for Biomphalaria pfeifferi, the major vector snail for the human-infecting parasite Schistosoma mansoni.</title>
        <authorList>
            <person name="Bu L."/>
            <person name="Lu L."/>
            <person name="Laidemitt M.R."/>
            <person name="Zhang S.M."/>
            <person name="Mutuku M."/>
            <person name="Mkoji G."/>
            <person name="Steinauer M."/>
            <person name="Loker E.S."/>
        </authorList>
    </citation>
    <scope>NUCLEOTIDE SEQUENCE</scope>
    <source>
        <strain evidence="3">KasaAsao</strain>
    </source>
</reference>
<accession>A0AAD8B4R8</accession>
<protein>
    <submittedName>
        <fullName evidence="3">Monocarboxylate transporter 3</fullName>
    </submittedName>
</protein>
<dbReference type="GO" id="GO:0008028">
    <property type="term" value="F:monocarboxylic acid transmembrane transporter activity"/>
    <property type="evidence" value="ECO:0007669"/>
    <property type="project" value="TreeGrafter"/>
</dbReference>
<feature type="transmembrane region" description="Helical" evidence="2">
    <location>
        <begin position="91"/>
        <end position="109"/>
    </location>
</feature>
<dbReference type="Proteomes" id="UP001233172">
    <property type="component" value="Unassembled WGS sequence"/>
</dbReference>
<gene>
    <name evidence="3" type="ORF">Bpfe_023116</name>
</gene>
<dbReference type="PANTHER" id="PTHR11360">
    <property type="entry name" value="MONOCARBOXYLATE TRANSPORTER"/>
    <property type="match status" value="1"/>
</dbReference>
<evidence type="ECO:0000313" key="3">
    <source>
        <dbReference type="EMBL" id="KAK0047409.1"/>
    </source>
</evidence>
<dbReference type="SUPFAM" id="SSF103473">
    <property type="entry name" value="MFS general substrate transporter"/>
    <property type="match status" value="1"/>
</dbReference>
<keyword evidence="2" id="KW-0472">Membrane</keyword>
<reference evidence="3" key="2">
    <citation type="submission" date="2023-04" db="EMBL/GenBank/DDBJ databases">
        <authorList>
            <person name="Bu L."/>
            <person name="Lu L."/>
            <person name="Laidemitt M.R."/>
            <person name="Zhang S.M."/>
            <person name="Mutuku M."/>
            <person name="Mkoji G."/>
            <person name="Steinauer M."/>
            <person name="Loker E.S."/>
        </authorList>
    </citation>
    <scope>NUCLEOTIDE SEQUENCE</scope>
    <source>
        <strain evidence="3">KasaAsao</strain>
        <tissue evidence="3">Whole Snail</tissue>
    </source>
</reference>
<evidence type="ECO:0000256" key="1">
    <source>
        <dbReference type="SAM" id="MobiDB-lite"/>
    </source>
</evidence>
<dbReference type="EMBL" id="JASAOG010000151">
    <property type="protein sequence ID" value="KAK0047409.1"/>
    <property type="molecule type" value="Genomic_DNA"/>
</dbReference>
<dbReference type="PANTHER" id="PTHR11360:SF260">
    <property type="entry name" value="MFS DOMAIN-CONTAINING PROTEIN"/>
    <property type="match status" value="1"/>
</dbReference>
<keyword evidence="2" id="KW-0812">Transmembrane</keyword>
<dbReference type="AlphaFoldDB" id="A0AAD8B4R8"/>
<feature type="transmembrane region" description="Helical" evidence="2">
    <location>
        <begin position="385"/>
        <end position="404"/>
    </location>
</feature>
<evidence type="ECO:0000313" key="4">
    <source>
        <dbReference type="Proteomes" id="UP001233172"/>
    </source>
</evidence>
<dbReference type="Pfam" id="PF07690">
    <property type="entry name" value="MFS_1"/>
    <property type="match status" value="2"/>
</dbReference>
<feature type="transmembrane region" description="Helical" evidence="2">
    <location>
        <begin position="59"/>
        <end position="79"/>
    </location>
</feature>
<feature type="transmembrane region" description="Helical" evidence="2">
    <location>
        <begin position="178"/>
        <end position="197"/>
    </location>
</feature>
<dbReference type="InterPro" id="IPR011701">
    <property type="entry name" value="MFS"/>
</dbReference>
<feature type="transmembrane region" description="Helical" evidence="2">
    <location>
        <begin position="121"/>
        <end position="141"/>
    </location>
</feature>
<dbReference type="InterPro" id="IPR050327">
    <property type="entry name" value="Proton-linked_MCT"/>
</dbReference>
<keyword evidence="4" id="KW-1185">Reference proteome</keyword>
<dbReference type="Gene3D" id="1.20.1250.20">
    <property type="entry name" value="MFS general substrate transporter like domains"/>
    <property type="match status" value="2"/>
</dbReference>
<sequence length="606" mass="66531">MDTLPSSDSLYLRRPVDQGFSWVICFASFVCYFISGVCNQTMSVLFLDLAREFKTSFTLTSLGIVFQVIFVSLSSIISVNLWVPRFGERRITIVAGLLLTLSTIGCSLAPDIFTFITCCALQGLSLGAFSVPVIGILGFYFDKRLALAISLGTSGRCVASIVAPHLIRALNEEYCVRGTYLVLAGLHLHVVAVGLMLRPSWLQRSTQFLEIQLEPSGSVPIATGSNQIIEDKIERLSTKEINRRRFESLLLEAKRPKMVTISDPSLYKKTSKSSEGASSLEMYRQLQTTKRGLIDSSSVDPVFFKRNNSELMYLPRHADSTLRSTKVSSYSTYPSGFDSARSRKFQLHSGSISIASTVESAASAFGTREDTELDKLSGWRKMLQFELFTQWTFCFFLVVTLAGATNRYLLLYIPTIAVFKGATKEEGVTILTVCGSVDLASRIFVGCIADKHVVRPTQIVSVAQTFLGILCQLNPLFNDFNSLIVMGVLVGLFVGTRESLLPVMLIDLVGLSKMTNCISVNSVVSTFSIAIHNPILGYVVQKTGSFRLVLHYVGGTLFASAVGLFVIPLVQRLDKKSDSGQIDSSEVFVPGSNPPLPRDNSGRLKS</sequence>